<evidence type="ECO:0000313" key="14">
    <source>
        <dbReference type="Proteomes" id="UP000635606"/>
    </source>
</evidence>
<feature type="binding site" evidence="9">
    <location>
        <position position="46"/>
    </location>
    <ligand>
        <name>ATP</name>
        <dbReference type="ChEBI" id="CHEBI:30616"/>
    </ligand>
</feature>
<accession>A0A8J3ZZ78</accession>
<reference evidence="13" key="1">
    <citation type="submission" date="2021-01" db="EMBL/GenBank/DDBJ databases">
        <title>Whole genome shotgun sequence of Virgisporangium ochraceum NBRC 16418.</title>
        <authorList>
            <person name="Komaki H."/>
            <person name="Tamura T."/>
        </authorList>
    </citation>
    <scope>NUCLEOTIDE SEQUENCE</scope>
    <source>
        <strain evidence="13">NBRC 16418</strain>
    </source>
</reference>
<dbReference type="AlphaFoldDB" id="A0A8J3ZZ78"/>
<dbReference type="GO" id="GO:0004674">
    <property type="term" value="F:protein serine/threonine kinase activity"/>
    <property type="evidence" value="ECO:0007669"/>
    <property type="project" value="UniProtKB-KW"/>
</dbReference>
<dbReference type="PROSITE" id="PS00107">
    <property type="entry name" value="PROTEIN_KINASE_ATP"/>
    <property type="match status" value="1"/>
</dbReference>
<evidence type="ECO:0000256" key="1">
    <source>
        <dbReference type="ARBA" id="ARBA00012513"/>
    </source>
</evidence>
<keyword evidence="6 9" id="KW-0067">ATP-binding</keyword>
<dbReference type="FunFam" id="3.30.200.20:FF:000035">
    <property type="entry name" value="Serine/threonine protein kinase Stk1"/>
    <property type="match status" value="1"/>
</dbReference>
<organism evidence="13 14">
    <name type="scientific">Virgisporangium ochraceum</name>
    <dbReference type="NCBI Taxonomy" id="65505"/>
    <lineage>
        <taxon>Bacteria</taxon>
        <taxon>Bacillati</taxon>
        <taxon>Actinomycetota</taxon>
        <taxon>Actinomycetes</taxon>
        <taxon>Micromonosporales</taxon>
        <taxon>Micromonosporaceae</taxon>
        <taxon>Virgisporangium</taxon>
    </lineage>
</organism>
<evidence type="ECO:0000256" key="11">
    <source>
        <dbReference type="SAM" id="Phobius"/>
    </source>
</evidence>
<proteinExistence type="predicted"/>
<dbReference type="EC" id="2.7.11.1" evidence="1"/>
<evidence type="ECO:0000256" key="6">
    <source>
        <dbReference type="ARBA" id="ARBA00022840"/>
    </source>
</evidence>
<sequence length="535" mass="54879">MVHNHAVDAADMLGGRYRLVERLGEGGMSVVWRAWDEVLDRHVAVKLLSPRFVADPTFRQRVRAEAQAAARLAHPNIAGIFDYGESLRPGGERVPYIVMELLSGQTLAELLDDGPLPLSRVLKICAQIASGLAAAHEQDIVHRDVKPANVMILANGTAKVVDFGVAAVVGDLTEQGGVLFGTPAYVAPERLSGGAVVAGTDVYGLGVLLYRMLAGYMPWPAESTTQMLVAHMYTEPEPLPPLTGLPSDVIAACEACLLKEPADRPPAADVADILTAAAATISVDLTPVPVTRPGSRSGSRSGGRLLGAGSGAGPFGAGPFGARPFGARPFGGRGPRRRARLVTMAAAAIAVILVAAVAAANVGADDADRRTAGPSTGGEVPTAGQPTGSSSAGGSGVGGTAPPNATANTPPNGGAPLPNGALPPIGTQTPPAPVPGTPTTGPYNQPGPTETDPPDPQWQERSASEYGNSVTVRCVGEVAQIVAYNAAAGWNVTRVNPGPAEQVNIRFETGTSGRVTFKSRCNNGIPRINPDVAAP</sequence>
<evidence type="ECO:0000256" key="9">
    <source>
        <dbReference type="PROSITE-ProRule" id="PRU10141"/>
    </source>
</evidence>
<dbReference type="Gene3D" id="1.10.510.10">
    <property type="entry name" value="Transferase(Phosphotransferase) domain 1"/>
    <property type="match status" value="1"/>
</dbReference>
<dbReference type="Proteomes" id="UP000635606">
    <property type="component" value="Unassembled WGS sequence"/>
</dbReference>
<comment type="catalytic activity">
    <reaction evidence="8">
        <text>L-seryl-[protein] + ATP = O-phospho-L-seryl-[protein] + ADP + H(+)</text>
        <dbReference type="Rhea" id="RHEA:17989"/>
        <dbReference type="Rhea" id="RHEA-COMP:9863"/>
        <dbReference type="Rhea" id="RHEA-COMP:11604"/>
        <dbReference type="ChEBI" id="CHEBI:15378"/>
        <dbReference type="ChEBI" id="CHEBI:29999"/>
        <dbReference type="ChEBI" id="CHEBI:30616"/>
        <dbReference type="ChEBI" id="CHEBI:83421"/>
        <dbReference type="ChEBI" id="CHEBI:456216"/>
        <dbReference type="EC" id="2.7.11.1"/>
    </reaction>
</comment>
<dbReference type="PROSITE" id="PS50011">
    <property type="entry name" value="PROTEIN_KINASE_DOM"/>
    <property type="match status" value="1"/>
</dbReference>
<comment type="caution">
    <text evidence="13">The sequence shown here is derived from an EMBL/GenBank/DDBJ whole genome shotgun (WGS) entry which is preliminary data.</text>
</comment>
<dbReference type="InterPro" id="IPR000719">
    <property type="entry name" value="Prot_kinase_dom"/>
</dbReference>
<evidence type="ECO:0000256" key="7">
    <source>
        <dbReference type="ARBA" id="ARBA00047899"/>
    </source>
</evidence>
<keyword evidence="4 9" id="KW-0547">Nucleotide-binding</keyword>
<dbReference type="InterPro" id="IPR008271">
    <property type="entry name" value="Ser/Thr_kinase_AS"/>
</dbReference>
<evidence type="ECO:0000256" key="3">
    <source>
        <dbReference type="ARBA" id="ARBA00022679"/>
    </source>
</evidence>
<dbReference type="PANTHER" id="PTHR43289">
    <property type="entry name" value="MITOGEN-ACTIVATED PROTEIN KINASE KINASE KINASE 20-RELATED"/>
    <property type="match status" value="1"/>
</dbReference>
<dbReference type="InterPro" id="IPR011009">
    <property type="entry name" value="Kinase-like_dom_sf"/>
</dbReference>
<dbReference type="CDD" id="cd14014">
    <property type="entry name" value="STKc_PknB_like"/>
    <property type="match status" value="1"/>
</dbReference>
<gene>
    <name evidence="13" type="ORF">Voc01_072330</name>
</gene>
<evidence type="ECO:0000256" key="2">
    <source>
        <dbReference type="ARBA" id="ARBA00022527"/>
    </source>
</evidence>
<keyword evidence="3" id="KW-0808">Transferase</keyword>
<dbReference type="SMART" id="SM00220">
    <property type="entry name" value="S_TKc"/>
    <property type="match status" value="1"/>
</dbReference>
<keyword evidence="5" id="KW-0418">Kinase</keyword>
<keyword evidence="11" id="KW-0812">Transmembrane</keyword>
<feature type="compositionally biased region" description="Low complexity" evidence="10">
    <location>
        <begin position="400"/>
        <end position="429"/>
    </location>
</feature>
<evidence type="ECO:0000256" key="4">
    <source>
        <dbReference type="ARBA" id="ARBA00022741"/>
    </source>
</evidence>
<evidence type="ECO:0000259" key="12">
    <source>
        <dbReference type="PROSITE" id="PS50011"/>
    </source>
</evidence>
<evidence type="ECO:0000256" key="10">
    <source>
        <dbReference type="SAM" id="MobiDB-lite"/>
    </source>
</evidence>
<evidence type="ECO:0000256" key="5">
    <source>
        <dbReference type="ARBA" id="ARBA00022777"/>
    </source>
</evidence>
<dbReference type="EMBL" id="BOPH01000098">
    <property type="protein sequence ID" value="GIJ72316.1"/>
    <property type="molecule type" value="Genomic_DNA"/>
</dbReference>
<dbReference type="PANTHER" id="PTHR43289:SF6">
    <property type="entry name" value="SERINE_THREONINE-PROTEIN KINASE NEKL-3"/>
    <property type="match status" value="1"/>
</dbReference>
<protein>
    <recommendedName>
        <fullName evidence="1">non-specific serine/threonine protein kinase</fullName>
        <ecNumber evidence="1">2.7.11.1</ecNumber>
    </recommendedName>
</protein>
<feature type="domain" description="Protein kinase" evidence="12">
    <location>
        <begin position="17"/>
        <end position="281"/>
    </location>
</feature>
<evidence type="ECO:0000256" key="8">
    <source>
        <dbReference type="ARBA" id="ARBA00048679"/>
    </source>
</evidence>
<keyword evidence="11" id="KW-1133">Transmembrane helix</keyword>
<dbReference type="GO" id="GO:0005524">
    <property type="term" value="F:ATP binding"/>
    <property type="evidence" value="ECO:0007669"/>
    <property type="project" value="UniProtKB-UniRule"/>
</dbReference>
<dbReference type="PROSITE" id="PS00108">
    <property type="entry name" value="PROTEIN_KINASE_ST"/>
    <property type="match status" value="1"/>
</dbReference>
<keyword evidence="11" id="KW-0472">Membrane</keyword>
<feature type="region of interest" description="Disordered" evidence="10">
    <location>
        <begin position="289"/>
        <end position="310"/>
    </location>
</feature>
<dbReference type="SUPFAM" id="SSF56112">
    <property type="entry name" value="Protein kinase-like (PK-like)"/>
    <property type="match status" value="1"/>
</dbReference>
<evidence type="ECO:0000313" key="13">
    <source>
        <dbReference type="EMBL" id="GIJ72316.1"/>
    </source>
</evidence>
<feature type="compositionally biased region" description="Gly residues" evidence="10">
    <location>
        <begin position="300"/>
        <end position="310"/>
    </location>
</feature>
<name>A0A8J3ZZ78_9ACTN</name>
<dbReference type="Pfam" id="PF00069">
    <property type="entry name" value="Pkinase"/>
    <property type="match status" value="1"/>
</dbReference>
<keyword evidence="14" id="KW-1185">Reference proteome</keyword>
<dbReference type="InterPro" id="IPR017441">
    <property type="entry name" value="Protein_kinase_ATP_BS"/>
</dbReference>
<dbReference type="Gene3D" id="3.30.200.20">
    <property type="entry name" value="Phosphorylase Kinase, domain 1"/>
    <property type="match status" value="1"/>
</dbReference>
<keyword evidence="2" id="KW-0723">Serine/threonine-protein kinase</keyword>
<feature type="transmembrane region" description="Helical" evidence="11">
    <location>
        <begin position="341"/>
        <end position="360"/>
    </location>
</feature>
<comment type="catalytic activity">
    <reaction evidence="7">
        <text>L-threonyl-[protein] + ATP = O-phospho-L-threonyl-[protein] + ADP + H(+)</text>
        <dbReference type="Rhea" id="RHEA:46608"/>
        <dbReference type="Rhea" id="RHEA-COMP:11060"/>
        <dbReference type="Rhea" id="RHEA-COMP:11605"/>
        <dbReference type="ChEBI" id="CHEBI:15378"/>
        <dbReference type="ChEBI" id="CHEBI:30013"/>
        <dbReference type="ChEBI" id="CHEBI:30616"/>
        <dbReference type="ChEBI" id="CHEBI:61977"/>
        <dbReference type="ChEBI" id="CHEBI:456216"/>
        <dbReference type="EC" id="2.7.11.1"/>
    </reaction>
</comment>
<feature type="region of interest" description="Disordered" evidence="10">
    <location>
        <begin position="366"/>
        <end position="463"/>
    </location>
</feature>